<evidence type="ECO:0000256" key="9">
    <source>
        <dbReference type="PIRSR" id="PIRSR602401-1"/>
    </source>
</evidence>
<evidence type="ECO:0000256" key="7">
    <source>
        <dbReference type="ARBA" id="ARBA00023004"/>
    </source>
</evidence>
<dbReference type="STRING" id="139825.A0A401GUR1"/>
<keyword evidence="4 9" id="KW-0349">Heme</keyword>
<sequence>MFTSVLQSVLICAVIWISWRKVLRHFVMKSPFNNLPGPPSQSFWTGNIGPFVNRHGWDFHLDVARNYGRVVNLKGFLGEPTLYVYDPKALHNIVVKDQYFYEEPRSTLQFNHLLFGPGLLATLGDVHRKQRKILNPAFSVAHMRYMLPIFYNIANIPVLQIAIASRVANGPGELDILGWMGRTALELVGQGGLGYSFDPLIEDASDEFGDALKTIFPVTFSLGLVRYALPYLMQLGPASLRRRLVGLIPNRRVQRIKSAVDTLEKRSREIFDAKKAALLQGDEAVMHQIGEGRDIMSVLIKANMAAKSEEDKLPEDQLLGQMAILTFAAMDTTSNTLAQILQYMALRPDVQDKLRTEIIEARNGGELSYDALMQLPYLDAICRETLRVHPAAPIIERKANKDMILPLSAPIRGVNGEMINEVPVPKGTRIFVGVMGSNLSKALWGEDALEWKPERWLSPLSTALTDAHIPGVYSNLMTFMGGGRACIGFKFSEMEMKVVLSVLLPSFTFDITEKPIVWNLAGVRYPTIGAESLKAEMPLKVGLFKESDA</sequence>
<dbReference type="SUPFAM" id="SSF48264">
    <property type="entry name" value="Cytochrome P450"/>
    <property type="match status" value="1"/>
</dbReference>
<gene>
    <name evidence="10" type="ORF">SCP_0804950</name>
</gene>
<accession>A0A401GUR1</accession>
<feature type="binding site" description="axial binding residue" evidence="9">
    <location>
        <position position="486"/>
    </location>
    <ligand>
        <name>heme</name>
        <dbReference type="ChEBI" id="CHEBI:30413"/>
    </ligand>
    <ligandPart>
        <name>Fe</name>
        <dbReference type="ChEBI" id="CHEBI:18248"/>
    </ligandPart>
</feature>
<comment type="cofactor">
    <cofactor evidence="1 9">
        <name>heme</name>
        <dbReference type="ChEBI" id="CHEBI:30413"/>
    </cofactor>
</comment>
<dbReference type="CDD" id="cd11069">
    <property type="entry name" value="CYP_FUM15-like"/>
    <property type="match status" value="1"/>
</dbReference>
<evidence type="ECO:0000256" key="5">
    <source>
        <dbReference type="ARBA" id="ARBA00022723"/>
    </source>
</evidence>
<keyword evidence="11" id="KW-1185">Reference proteome</keyword>
<proteinExistence type="inferred from homology"/>
<dbReference type="GO" id="GO:0016705">
    <property type="term" value="F:oxidoreductase activity, acting on paired donors, with incorporation or reduction of molecular oxygen"/>
    <property type="evidence" value="ECO:0007669"/>
    <property type="project" value="InterPro"/>
</dbReference>
<dbReference type="PANTHER" id="PTHR24305:SF166">
    <property type="entry name" value="CYTOCHROME P450 12A4, MITOCHONDRIAL-RELATED"/>
    <property type="match status" value="1"/>
</dbReference>
<evidence type="ECO:0000256" key="6">
    <source>
        <dbReference type="ARBA" id="ARBA00023002"/>
    </source>
</evidence>
<evidence type="ECO:0000256" key="4">
    <source>
        <dbReference type="ARBA" id="ARBA00022617"/>
    </source>
</evidence>
<protein>
    <submittedName>
        <fullName evidence="10">Docosahexaenoic acid omega-hydroxylase CYP4F3</fullName>
    </submittedName>
</protein>
<dbReference type="AlphaFoldDB" id="A0A401GUR1"/>
<dbReference type="InterPro" id="IPR050121">
    <property type="entry name" value="Cytochrome_P450_monoxygenase"/>
</dbReference>
<keyword evidence="6" id="KW-0560">Oxidoreductase</keyword>
<dbReference type="Gene3D" id="1.10.630.10">
    <property type="entry name" value="Cytochrome P450"/>
    <property type="match status" value="1"/>
</dbReference>
<keyword evidence="5 9" id="KW-0479">Metal-binding</keyword>
<evidence type="ECO:0000256" key="3">
    <source>
        <dbReference type="ARBA" id="ARBA00010617"/>
    </source>
</evidence>
<dbReference type="InParanoid" id="A0A401GUR1"/>
<dbReference type="GO" id="GO:0005506">
    <property type="term" value="F:iron ion binding"/>
    <property type="evidence" value="ECO:0007669"/>
    <property type="project" value="InterPro"/>
</dbReference>
<reference evidence="10 11" key="1">
    <citation type="journal article" date="2018" name="Sci. Rep.">
        <title>Genome sequence of the cauliflower mushroom Sparassis crispa (Hanabiratake) and its association with beneficial usage.</title>
        <authorList>
            <person name="Kiyama R."/>
            <person name="Furutani Y."/>
            <person name="Kawaguchi K."/>
            <person name="Nakanishi T."/>
        </authorList>
    </citation>
    <scope>NUCLEOTIDE SEQUENCE [LARGE SCALE GENOMIC DNA]</scope>
</reference>
<keyword evidence="8" id="KW-0503">Monooxygenase</keyword>
<evidence type="ECO:0000313" key="11">
    <source>
        <dbReference type="Proteomes" id="UP000287166"/>
    </source>
</evidence>
<comment type="similarity">
    <text evidence="3">Belongs to the cytochrome P450 family.</text>
</comment>
<dbReference type="InterPro" id="IPR001128">
    <property type="entry name" value="Cyt_P450"/>
</dbReference>
<dbReference type="InterPro" id="IPR036396">
    <property type="entry name" value="Cyt_P450_sf"/>
</dbReference>
<evidence type="ECO:0000313" key="10">
    <source>
        <dbReference type="EMBL" id="GBE85971.1"/>
    </source>
</evidence>
<evidence type="ECO:0000256" key="2">
    <source>
        <dbReference type="ARBA" id="ARBA00005179"/>
    </source>
</evidence>
<dbReference type="PANTHER" id="PTHR24305">
    <property type="entry name" value="CYTOCHROME P450"/>
    <property type="match status" value="1"/>
</dbReference>
<dbReference type="Proteomes" id="UP000287166">
    <property type="component" value="Unassembled WGS sequence"/>
</dbReference>
<organism evidence="10 11">
    <name type="scientific">Sparassis crispa</name>
    <dbReference type="NCBI Taxonomy" id="139825"/>
    <lineage>
        <taxon>Eukaryota</taxon>
        <taxon>Fungi</taxon>
        <taxon>Dikarya</taxon>
        <taxon>Basidiomycota</taxon>
        <taxon>Agaricomycotina</taxon>
        <taxon>Agaricomycetes</taxon>
        <taxon>Polyporales</taxon>
        <taxon>Sparassidaceae</taxon>
        <taxon>Sparassis</taxon>
    </lineage>
</organism>
<dbReference type="GeneID" id="38782888"/>
<dbReference type="PRINTS" id="PR00385">
    <property type="entry name" value="P450"/>
</dbReference>
<comment type="caution">
    <text evidence="10">The sequence shown here is derived from an EMBL/GenBank/DDBJ whole genome shotgun (WGS) entry which is preliminary data.</text>
</comment>
<name>A0A401GUR1_9APHY</name>
<dbReference type="GO" id="GO:0004497">
    <property type="term" value="F:monooxygenase activity"/>
    <property type="evidence" value="ECO:0007669"/>
    <property type="project" value="UniProtKB-KW"/>
</dbReference>
<dbReference type="InterPro" id="IPR002401">
    <property type="entry name" value="Cyt_P450_E_grp-I"/>
</dbReference>
<keyword evidence="7 9" id="KW-0408">Iron</keyword>
<dbReference type="GO" id="GO:0020037">
    <property type="term" value="F:heme binding"/>
    <property type="evidence" value="ECO:0007669"/>
    <property type="project" value="InterPro"/>
</dbReference>
<dbReference type="Pfam" id="PF00067">
    <property type="entry name" value="p450"/>
    <property type="match status" value="1"/>
</dbReference>
<comment type="pathway">
    <text evidence="2">Secondary metabolite biosynthesis.</text>
</comment>
<evidence type="ECO:0000256" key="8">
    <source>
        <dbReference type="ARBA" id="ARBA00023033"/>
    </source>
</evidence>
<evidence type="ECO:0000256" key="1">
    <source>
        <dbReference type="ARBA" id="ARBA00001971"/>
    </source>
</evidence>
<dbReference type="RefSeq" id="XP_027616884.1">
    <property type="nucleotide sequence ID" value="XM_027761083.1"/>
</dbReference>
<dbReference type="EMBL" id="BFAD01000008">
    <property type="protein sequence ID" value="GBE85971.1"/>
    <property type="molecule type" value="Genomic_DNA"/>
</dbReference>
<dbReference type="OrthoDB" id="1470350at2759"/>
<dbReference type="PRINTS" id="PR00463">
    <property type="entry name" value="EP450I"/>
</dbReference>